<dbReference type="Proteomes" id="UP000018211">
    <property type="component" value="Unassembled WGS sequence"/>
</dbReference>
<name>A0AAV2VRU9_9VIBR</name>
<sequence>MKTSITLLAVLGMASFSVNAGEQTGKVATLYARAADNLHLVTLTGGSAKTNSPACATNTYWLIRDEQSTAGKSQFSQLLAAKMSGKTVRISGLNTCRRWGDGEDINTIVILD</sequence>
<feature type="chain" id="PRO_5043483687" evidence="1">
    <location>
        <begin position="21"/>
        <end position="112"/>
    </location>
</feature>
<evidence type="ECO:0000313" key="2">
    <source>
        <dbReference type="EMBL" id="CCO47404.1"/>
    </source>
</evidence>
<dbReference type="AlphaFoldDB" id="A0AAV2VRU9"/>
<gene>
    <name evidence="2" type="ORF">VIBNISOn1_30098</name>
</gene>
<organism evidence="2 3">
    <name type="scientific">Vibrio nigripulchritudo SOn1</name>
    <dbReference type="NCBI Taxonomy" id="1238450"/>
    <lineage>
        <taxon>Bacteria</taxon>
        <taxon>Pseudomonadati</taxon>
        <taxon>Pseudomonadota</taxon>
        <taxon>Gammaproteobacteria</taxon>
        <taxon>Vibrionales</taxon>
        <taxon>Vibrionaceae</taxon>
        <taxon>Vibrio</taxon>
    </lineage>
</organism>
<evidence type="ECO:0000256" key="1">
    <source>
        <dbReference type="SAM" id="SignalP"/>
    </source>
</evidence>
<evidence type="ECO:0000313" key="3">
    <source>
        <dbReference type="Proteomes" id="UP000018211"/>
    </source>
</evidence>
<dbReference type="EMBL" id="CAOF01000120">
    <property type="protein sequence ID" value="CCO47404.1"/>
    <property type="molecule type" value="Genomic_DNA"/>
</dbReference>
<proteinExistence type="predicted"/>
<accession>A0AAV2VRU9</accession>
<protein>
    <submittedName>
        <fullName evidence="2">Uncharacterized protein</fullName>
    </submittedName>
</protein>
<feature type="signal peptide" evidence="1">
    <location>
        <begin position="1"/>
        <end position="20"/>
    </location>
</feature>
<dbReference type="RefSeq" id="WP_022612228.1">
    <property type="nucleotide sequence ID" value="NZ_LK391965.1"/>
</dbReference>
<reference evidence="2 3" key="1">
    <citation type="journal article" date="2013" name="ISME J.">
        <title>Comparative genomics of pathogenic lineages of Vibrio nigripulchritudo identifies virulence-associated traits.</title>
        <authorList>
            <person name="Goudenege D."/>
            <person name="Labreuche Y."/>
            <person name="Krin E."/>
            <person name="Ansquer D."/>
            <person name="Mangenot S."/>
            <person name="Calteau A."/>
            <person name="Medigue C."/>
            <person name="Mazel D."/>
            <person name="Polz M.F."/>
            <person name="Le Roux F."/>
        </authorList>
    </citation>
    <scope>NUCLEOTIDE SEQUENCE [LARGE SCALE GENOMIC DNA]</scope>
    <source>
        <strain evidence="2 3">SOn1</strain>
    </source>
</reference>
<keyword evidence="1" id="KW-0732">Signal</keyword>
<comment type="caution">
    <text evidence="2">The sequence shown here is derived from an EMBL/GenBank/DDBJ whole genome shotgun (WGS) entry which is preliminary data.</text>
</comment>